<dbReference type="InterPro" id="IPR052734">
    <property type="entry name" value="Nod_factor_acetyltransferase"/>
</dbReference>
<feature type="transmembrane region" description="Helical" evidence="1">
    <location>
        <begin position="61"/>
        <end position="80"/>
    </location>
</feature>
<feature type="transmembrane region" description="Helical" evidence="1">
    <location>
        <begin position="180"/>
        <end position="196"/>
    </location>
</feature>
<dbReference type="Pfam" id="PF01757">
    <property type="entry name" value="Acyl_transf_3"/>
    <property type="match status" value="1"/>
</dbReference>
<feature type="transmembrane region" description="Helical" evidence="1">
    <location>
        <begin position="202"/>
        <end position="222"/>
    </location>
</feature>
<feature type="transmembrane region" description="Helical" evidence="1">
    <location>
        <begin position="351"/>
        <end position="374"/>
    </location>
</feature>
<feature type="transmembrane region" description="Helical" evidence="1">
    <location>
        <begin position="100"/>
        <end position="124"/>
    </location>
</feature>
<accession>A0A5J5E7F0</accession>
<feature type="transmembrane region" description="Helical" evidence="1">
    <location>
        <begin position="150"/>
        <end position="168"/>
    </location>
</feature>
<feature type="transmembrane region" description="Helical" evidence="1">
    <location>
        <begin position="234"/>
        <end position="256"/>
    </location>
</feature>
<dbReference type="EMBL" id="RZUG01000014">
    <property type="protein sequence ID" value="KAA8824905.1"/>
    <property type="molecule type" value="Genomic_DNA"/>
</dbReference>
<proteinExistence type="predicted"/>
<dbReference type="GO" id="GO:0016747">
    <property type="term" value="F:acyltransferase activity, transferring groups other than amino-acyl groups"/>
    <property type="evidence" value="ECO:0007669"/>
    <property type="project" value="InterPro"/>
</dbReference>
<feature type="transmembrane region" description="Helical" evidence="1">
    <location>
        <begin position="313"/>
        <end position="331"/>
    </location>
</feature>
<dbReference type="PANTHER" id="PTHR37312">
    <property type="entry name" value="MEMBRANE-BOUND ACYLTRANSFERASE YKRP-RELATED"/>
    <property type="match status" value="1"/>
</dbReference>
<feature type="transmembrane region" description="Helical" evidence="1">
    <location>
        <begin position="36"/>
        <end position="55"/>
    </location>
</feature>
<protein>
    <submittedName>
        <fullName evidence="3">Acyltransferase</fullName>
    </submittedName>
</protein>
<comment type="caution">
    <text evidence="3">The sequence shown here is derived from an EMBL/GenBank/DDBJ whole genome shotgun (WGS) entry which is preliminary data.</text>
</comment>
<name>A0A5J5E7F0_9BIFI</name>
<organism evidence="3 4">
    <name type="scientific">Bifidobacterium reuteri</name>
    <dbReference type="NCBI Taxonomy" id="983706"/>
    <lineage>
        <taxon>Bacteria</taxon>
        <taxon>Bacillati</taxon>
        <taxon>Actinomycetota</taxon>
        <taxon>Actinomycetes</taxon>
        <taxon>Bifidobacteriales</taxon>
        <taxon>Bifidobacteriaceae</taxon>
        <taxon>Bifidobacterium</taxon>
    </lineage>
</organism>
<keyword evidence="3" id="KW-0808">Transferase</keyword>
<reference evidence="3 4" key="1">
    <citation type="journal article" date="2019" name="Syst. Appl. Microbiol.">
        <title>Characterization of Bifidobacterium species in feaces of the Egyptian fruit bat: Description of B. vespertilionis sp. nov. and B. rousetti sp. nov.</title>
        <authorList>
            <person name="Modesto M."/>
            <person name="Satti M."/>
            <person name="Watanabe K."/>
            <person name="Puglisi E."/>
            <person name="Morelli L."/>
            <person name="Huang C.-H."/>
            <person name="Liou J.-S."/>
            <person name="Miyashita M."/>
            <person name="Tamura T."/>
            <person name="Saito S."/>
            <person name="Mori K."/>
            <person name="Huang L."/>
            <person name="Sciavilla P."/>
            <person name="Sandri C."/>
            <person name="Spiezio C."/>
            <person name="Vitali F."/>
            <person name="Cavalieri D."/>
            <person name="Perpetuini G."/>
            <person name="Tofalo R."/>
            <person name="Bonetti A."/>
            <person name="Arita M."/>
            <person name="Mattarelli P."/>
        </authorList>
    </citation>
    <scope>NUCLEOTIDE SEQUENCE [LARGE SCALE GENOMIC DNA]</scope>
    <source>
        <strain evidence="3 4">RST19</strain>
    </source>
</reference>
<dbReference type="PANTHER" id="PTHR37312:SF1">
    <property type="entry name" value="MEMBRANE-BOUND ACYLTRANSFERASE YKRP-RELATED"/>
    <property type="match status" value="1"/>
</dbReference>
<dbReference type="AlphaFoldDB" id="A0A5J5E7F0"/>
<keyword evidence="1" id="KW-0472">Membrane</keyword>
<gene>
    <name evidence="3" type="ORF">EMO92_07695</name>
</gene>
<evidence type="ECO:0000256" key="1">
    <source>
        <dbReference type="SAM" id="Phobius"/>
    </source>
</evidence>
<dbReference type="InterPro" id="IPR002656">
    <property type="entry name" value="Acyl_transf_3_dom"/>
</dbReference>
<keyword evidence="1" id="KW-1133">Transmembrane helix</keyword>
<keyword evidence="1" id="KW-0812">Transmembrane</keyword>
<feature type="transmembrane region" description="Helical" evidence="1">
    <location>
        <begin position="268"/>
        <end position="293"/>
    </location>
</feature>
<evidence type="ECO:0000313" key="4">
    <source>
        <dbReference type="Proteomes" id="UP000326251"/>
    </source>
</evidence>
<feature type="domain" description="Acyltransferase 3" evidence="2">
    <location>
        <begin position="35"/>
        <end position="365"/>
    </location>
</feature>
<dbReference type="Proteomes" id="UP000326251">
    <property type="component" value="Unassembled WGS sequence"/>
</dbReference>
<evidence type="ECO:0000313" key="3">
    <source>
        <dbReference type="EMBL" id="KAA8824905.1"/>
    </source>
</evidence>
<sequence length="385" mass="43101">MFSVVCARKDSRRIQGGKVCAMDAGRHTMKSNRILWVDYAKALAILGVFFMHGAVPGDVPAVGVASFDMVVFFFLSGYVFSIRKYSSFWLFLWNKIRTLVVPGAFFAITAFIIERIVAAIQGHFLSLGQYLHWLLGIIVNLRGHPGFGNIPWFLTCLFLIEVFGYCLVRITERAFRSDMTLVVIAAALLLSGWLYSACIHIVLPWAADVALSMSGFFVLGIMARKHSVSFERLLSPWSILLMLVVMVGAVAANYWIFGHEVNIYLNSYGNLICYILAALSGTWMVLAICRVLVDLSRRTLLERVLLYFGRNTLIFYCVNDGIYPKLIPWMLSLVGLNIQTIQLNSIQHPLYSIGAVLINVAICSLCAEFVKCFLPGVIGKKPINR</sequence>
<evidence type="ECO:0000259" key="2">
    <source>
        <dbReference type="Pfam" id="PF01757"/>
    </source>
</evidence>
<keyword evidence="3" id="KW-0012">Acyltransferase</keyword>